<dbReference type="GO" id="GO:0004817">
    <property type="term" value="F:cysteine-tRNA ligase activity"/>
    <property type="evidence" value="ECO:0007669"/>
    <property type="project" value="TreeGrafter"/>
</dbReference>
<accession>A0A5N5SUL5</accession>
<dbReference type="EMBL" id="SEYY01019755">
    <property type="protein sequence ID" value="KAB7497923.1"/>
    <property type="molecule type" value="Genomic_DNA"/>
</dbReference>
<gene>
    <name evidence="6" type="primary">CARS2</name>
    <name evidence="6" type="ORF">Anas_06295</name>
</gene>
<evidence type="ECO:0000256" key="2">
    <source>
        <dbReference type="ARBA" id="ARBA00022598"/>
    </source>
</evidence>
<reference evidence="6 7" key="1">
    <citation type="journal article" date="2019" name="PLoS Biol.">
        <title>Sex chromosomes control vertical transmission of feminizing Wolbachia symbionts in an isopod.</title>
        <authorList>
            <person name="Becking T."/>
            <person name="Chebbi M.A."/>
            <person name="Giraud I."/>
            <person name="Moumen B."/>
            <person name="Laverre T."/>
            <person name="Caubet Y."/>
            <person name="Peccoud J."/>
            <person name="Gilbert C."/>
            <person name="Cordaux R."/>
        </authorList>
    </citation>
    <scope>NUCLEOTIDE SEQUENCE [LARGE SCALE GENOMIC DNA]</scope>
    <source>
        <strain evidence="6">ANa2</strain>
        <tissue evidence="6">Whole body excluding digestive tract and cuticle</tissue>
    </source>
</reference>
<dbReference type="PANTHER" id="PTHR10890:SF27">
    <property type="entry name" value="CYSTEINE--TRNA LIGASE, MITOCHONDRIAL-RELATED"/>
    <property type="match status" value="1"/>
</dbReference>
<dbReference type="GO" id="GO:0005524">
    <property type="term" value="F:ATP binding"/>
    <property type="evidence" value="ECO:0007669"/>
    <property type="project" value="UniProtKB-KW"/>
</dbReference>
<evidence type="ECO:0000313" key="7">
    <source>
        <dbReference type="Proteomes" id="UP000326759"/>
    </source>
</evidence>
<comment type="caution">
    <text evidence="6">The sequence shown here is derived from an EMBL/GenBank/DDBJ whole genome shotgun (WGS) entry which is preliminary data.</text>
</comment>
<feature type="domain" description="tRNA synthetases class I catalytic" evidence="5">
    <location>
        <begin position="67"/>
        <end position="174"/>
    </location>
</feature>
<sequence>MFFMHNLFECFKSKYFVTKFVLSNQPRIYLRNYLLQSCRGNHTDLHWKEPDGYETGISIFNSLFPSKTLQPGTVTWYNCGPTVYDSAHIGHAVCYVKLDIIRRILQNIFHLDVIQVTGVTDIDDKILKKAQELNVNAKNLTQHYEKEFFHQMSQLNVLPPSVAPRVTENIPQIIILH</sequence>
<keyword evidence="3" id="KW-0547">Nucleotide-binding</keyword>
<dbReference type="SUPFAM" id="SSF52374">
    <property type="entry name" value="Nucleotidylyl transferase"/>
    <property type="match status" value="1"/>
</dbReference>
<keyword evidence="7" id="KW-1185">Reference proteome</keyword>
<keyword evidence="2 6" id="KW-0436">Ligase</keyword>
<evidence type="ECO:0000313" key="6">
    <source>
        <dbReference type="EMBL" id="KAB7497923.1"/>
    </source>
</evidence>
<dbReference type="InterPro" id="IPR032678">
    <property type="entry name" value="tRNA-synt_1_cat_dom"/>
</dbReference>
<dbReference type="PANTHER" id="PTHR10890">
    <property type="entry name" value="CYSTEINYL-TRNA SYNTHETASE"/>
    <property type="match status" value="1"/>
</dbReference>
<evidence type="ECO:0000256" key="3">
    <source>
        <dbReference type="ARBA" id="ARBA00022741"/>
    </source>
</evidence>
<comment type="similarity">
    <text evidence="1">Belongs to the class-I aminoacyl-tRNA synthetase family.</text>
</comment>
<dbReference type="GO" id="GO:0006423">
    <property type="term" value="P:cysteinyl-tRNA aminoacylation"/>
    <property type="evidence" value="ECO:0007669"/>
    <property type="project" value="TreeGrafter"/>
</dbReference>
<evidence type="ECO:0000256" key="1">
    <source>
        <dbReference type="ARBA" id="ARBA00005594"/>
    </source>
</evidence>
<dbReference type="OrthoDB" id="438179at2759"/>
<dbReference type="InterPro" id="IPR014729">
    <property type="entry name" value="Rossmann-like_a/b/a_fold"/>
</dbReference>
<organism evidence="6 7">
    <name type="scientific">Armadillidium nasatum</name>
    <dbReference type="NCBI Taxonomy" id="96803"/>
    <lineage>
        <taxon>Eukaryota</taxon>
        <taxon>Metazoa</taxon>
        <taxon>Ecdysozoa</taxon>
        <taxon>Arthropoda</taxon>
        <taxon>Crustacea</taxon>
        <taxon>Multicrustacea</taxon>
        <taxon>Malacostraca</taxon>
        <taxon>Eumalacostraca</taxon>
        <taxon>Peracarida</taxon>
        <taxon>Isopoda</taxon>
        <taxon>Oniscidea</taxon>
        <taxon>Crinocheta</taxon>
        <taxon>Armadillidiidae</taxon>
        <taxon>Armadillidium</taxon>
    </lineage>
</organism>
<evidence type="ECO:0000256" key="4">
    <source>
        <dbReference type="ARBA" id="ARBA00022840"/>
    </source>
</evidence>
<dbReference type="Pfam" id="PF01406">
    <property type="entry name" value="tRNA-synt_1e"/>
    <property type="match status" value="1"/>
</dbReference>
<keyword evidence="4" id="KW-0067">ATP-binding</keyword>
<name>A0A5N5SUL5_9CRUS</name>
<protein>
    <submittedName>
        <fullName evidence="6">Putative cysteine--tRNA ligase, mitochondrial</fullName>
    </submittedName>
</protein>
<dbReference type="Gene3D" id="3.40.50.620">
    <property type="entry name" value="HUPs"/>
    <property type="match status" value="1"/>
</dbReference>
<dbReference type="Proteomes" id="UP000326759">
    <property type="component" value="Unassembled WGS sequence"/>
</dbReference>
<dbReference type="AlphaFoldDB" id="A0A5N5SUL5"/>
<evidence type="ECO:0000259" key="5">
    <source>
        <dbReference type="Pfam" id="PF01406"/>
    </source>
</evidence>
<proteinExistence type="inferred from homology"/>
<dbReference type="GO" id="GO:0005737">
    <property type="term" value="C:cytoplasm"/>
    <property type="evidence" value="ECO:0007669"/>
    <property type="project" value="TreeGrafter"/>
</dbReference>
<dbReference type="InterPro" id="IPR024909">
    <property type="entry name" value="Cys-tRNA/MSH_ligase"/>
</dbReference>